<organism evidence="1 2">
    <name type="scientific">Xylophilus rhododendri</name>
    <dbReference type="NCBI Taxonomy" id="2697032"/>
    <lineage>
        <taxon>Bacteria</taxon>
        <taxon>Pseudomonadati</taxon>
        <taxon>Pseudomonadota</taxon>
        <taxon>Betaproteobacteria</taxon>
        <taxon>Burkholderiales</taxon>
        <taxon>Xylophilus</taxon>
    </lineage>
</organism>
<dbReference type="KEGG" id="xyk:GT347_22865"/>
<dbReference type="RefSeq" id="WP_160554380.1">
    <property type="nucleotide sequence ID" value="NZ_CP047650.1"/>
</dbReference>
<evidence type="ECO:0000313" key="2">
    <source>
        <dbReference type="Proteomes" id="UP000464787"/>
    </source>
</evidence>
<protein>
    <submittedName>
        <fullName evidence="1">Uncharacterized protein</fullName>
    </submittedName>
</protein>
<proteinExistence type="predicted"/>
<name>A0A857JBV7_9BURK</name>
<dbReference type="EMBL" id="CP047650">
    <property type="protein sequence ID" value="QHJ00570.1"/>
    <property type="molecule type" value="Genomic_DNA"/>
</dbReference>
<sequence>MSLPTSAMSVLPPCAAPAETASARLRSTPPPAAGEMAELDRMTQHGDSGWQAGDAFTAAPDALAFASLVSRVPHATAPVLACTAQALGGVLADARRQDGASSPSATLGLLNVLASGGGPLPALRIGHLLDLLAALGDSRPGLVPAPYALQFWQDCFWAAISRRAAGQARLLHMLVPRLRDEIRRAPLWLELQHRPDALVRMLRHALEGAACVHGAAYAELGGRLEQLLPDRERVAGVLQAMLLEALFDTMPGQLPAGTLLRGQLAEARARRASGEVSAADFDRQIVRLLARLDLASRAVPLPPEQVLRRGALARAGMSGVRGFLPEELLPFAPDGQILSAMALLCAGKLLAVCRAHETGGPTALRQAMAQCGILLLTDTLAQHWSPATSCVPLDAMLGALRIGVWLVGHAGKGVCRVAPLCGARRQAARDGIGDAVDTWLLGLRVDAWLGAASGWETLLSQHWCEVLRRWRREPAAREELLDSASLLLPEGFGCAAGAALASRHAALLELFQRCLSAYAIEGVPRRRLTRSLQLQLERAMAAGLH</sequence>
<accession>A0A857JBV7</accession>
<dbReference type="Proteomes" id="UP000464787">
    <property type="component" value="Chromosome"/>
</dbReference>
<gene>
    <name evidence="1" type="ORF">GT347_22865</name>
</gene>
<reference evidence="1 2" key="1">
    <citation type="submission" date="2020-01" db="EMBL/GenBank/DDBJ databases">
        <title>Genome sequencing of strain KACC 21265.</title>
        <authorList>
            <person name="Heo J."/>
            <person name="Kim S.-J."/>
            <person name="Kim J.-S."/>
            <person name="Hong S.-B."/>
            <person name="Kwon S.-W."/>
        </authorList>
    </citation>
    <scope>NUCLEOTIDE SEQUENCE [LARGE SCALE GENOMIC DNA]</scope>
    <source>
        <strain evidence="1 2">KACC 21265</strain>
    </source>
</reference>
<keyword evidence="2" id="KW-1185">Reference proteome</keyword>
<evidence type="ECO:0000313" key="1">
    <source>
        <dbReference type="EMBL" id="QHJ00570.1"/>
    </source>
</evidence>
<dbReference type="AlphaFoldDB" id="A0A857JBV7"/>